<evidence type="ECO:0000256" key="9">
    <source>
        <dbReference type="RuleBase" id="RU369079"/>
    </source>
</evidence>
<evidence type="ECO:0000256" key="5">
    <source>
        <dbReference type="ARBA" id="ARBA00022692"/>
    </source>
</evidence>
<dbReference type="GO" id="GO:0015740">
    <property type="term" value="P:C4-dicarboxylate transport"/>
    <property type="evidence" value="ECO:0007669"/>
    <property type="project" value="TreeGrafter"/>
</dbReference>
<accession>A0A7X0KMV6</accession>
<dbReference type="PANTHER" id="PTHR35011:SF10">
    <property type="entry name" value="TRAP TRANSPORTER SMALL PERMEASE PROTEIN"/>
    <property type="match status" value="1"/>
</dbReference>
<keyword evidence="6 9" id="KW-1133">Transmembrane helix</keyword>
<comment type="similarity">
    <text evidence="8 9">Belongs to the TRAP transporter small permease family.</text>
</comment>
<dbReference type="RefSeq" id="WP_184700999.1">
    <property type="nucleotide sequence ID" value="NZ_BAABEG010000002.1"/>
</dbReference>
<dbReference type="EMBL" id="JACHOU010000014">
    <property type="protein sequence ID" value="MBB6356532.1"/>
    <property type="molecule type" value="Genomic_DNA"/>
</dbReference>
<reference evidence="11 12" key="1">
    <citation type="submission" date="2020-08" db="EMBL/GenBank/DDBJ databases">
        <title>Genomic Encyclopedia of Type Strains, Phase IV (KMG-IV): sequencing the most valuable type-strain genomes for metagenomic binning, comparative biology and taxonomic classification.</title>
        <authorList>
            <person name="Goeker M."/>
        </authorList>
    </citation>
    <scope>NUCLEOTIDE SEQUENCE [LARGE SCALE GENOMIC DNA]</scope>
    <source>
        <strain evidence="11 12">DSM 7051</strain>
    </source>
</reference>
<keyword evidence="5 9" id="KW-0812">Transmembrane</keyword>
<comment type="caution">
    <text evidence="11">The sequence shown here is derived from an EMBL/GenBank/DDBJ whole genome shotgun (WGS) entry which is preliminary data.</text>
</comment>
<keyword evidence="3" id="KW-1003">Cell membrane</keyword>
<proteinExistence type="inferred from homology"/>
<protein>
    <recommendedName>
        <fullName evidence="9">TRAP transporter small permease protein</fullName>
    </recommendedName>
</protein>
<evidence type="ECO:0000313" key="11">
    <source>
        <dbReference type="EMBL" id="MBB6356532.1"/>
    </source>
</evidence>
<keyword evidence="4 9" id="KW-0997">Cell inner membrane</keyword>
<evidence type="ECO:0000256" key="6">
    <source>
        <dbReference type="ARBA" id="ARBA00022989"/>
    </source>
</evidence>
<evidence type="ECO:0000256" key="8">
    <source>
        <dbReference type="ARBA" id="ARBA00038436"/>
    </source>
</evidence>
<comment type="subunit">
    <text evidence="9">The complex comprises the extracytoplasmic solute receptor protein and the two transmembrane proteins.</text>
</comment>
<evidence type="ECO:0000256" key="1">
    <source>
        <dbReference type="ARBA" id="ARBA00004429"/>
    </source>
</evidence>
<dbReference type="InterPro" id="IPR055348">
    <property type="entry name" value="DctQ"/>
</dbReference>
<feature type="domain" description="Tripartite ATP-independent periplasmic transporters DctQ component" evidence="10">
    <location>
        <begin position="28"/>
        <end position="153"/>
    </location>
</feature>
<dbReference type="InterPro" id="IPR007387">
    <property type="entry name" value="TRAP_DctQ"/>
</dbReference>
<evidence type="ECO:0000256" key="4">
    <source>
        <dbReference type="ARBA" id="ARBA00022519"/>
    </source>
</evidence>
<dbReference type="Pfam" id="PF04290">
    <property type="entry name" value="DctQ"/>
    <property type="match status" value="1"/>
</dbReference>
<dbReference type="GO" id="GO:0022857">
    <property type="term" value="F:transmembrane transporter activity"/>
    <property type="evidence" value="ECO:0007669"/>
    <property type="project" value="UniProtKB-UniRule"/>
</dbReference>
<evidence type="ECO:0000313" key="12">
    <source>
        <dbReference type="Proteomes" id="UP000536262"/>
    </source>
</evidence>
<name>A0A7X0KMV6_9HYPH</name>
<dbReference type="Proteomes" id="UP000536262">
    <property type="component" value="Unassembled WGS sequence"/>
</dbReference>
<evidence type="ECO:0000256" key="3">
    <source>
        <dbReference type="ARBA" id="ARBA00022475"/>
    </source>
</evidence>
<keyword evidence="7 9" id="KW-0472">Membrane</keyword>
<feature type="transmembrane region" description="Helical" evidence="9">
    <location>
        <begin position="90"/>
        <end position="113"/>
    </location>
</feature>
<evidence type="ECO:0000256" key="7">
    <source>
        <dbReference type="ARBA" id="ARBA00023136"/>
    </source>
</evidence>
<comment type="subcellular location">
    <subcellularLocation>
        <location evidence="1 9">Cell inner membrane</location>
        <topology evidence="1 9">Multi-pass membrane protein</topology>
    </subcellularLocation>
</comment>
<feature type="transmembrane region" description="Helical" evidence="9">
    <location>
        <begin position="12"/>
        <end position="33"/>
    </location>
</feature>
<dbReference type="AlphaFoldDB" id="A0A7X0KMV6"/>
<gene>
    <name evidence="11" type="ORF">GGR00_004344</name>
</gene>
<evidence type="ECO:0000259" key="10">
    <source>
        <dbReference type="Pfam" id="PF04290"/>
    </source>
</evidence>
<keyword evidence="12" id="KW-1185">Reference proteome</keyword>
<dbReference type="PANTHER" id="PTHR35011">
    <property type="entry name" value="2,3-DIKETO-L-GULONATE TRAP TRANSPORTER SMALL PERMEASE PROTEIN YIAM"/>
    <property type="match status" value="1"/>
</dbReference>
<comment type="function">
    <text evidence="9">Part of the tripartite ATP-independent periplasmic (TRAP) transport system.</text>
</comment>
<feature type="transmembrane region" description="Helical" evidence="9">
    <location>
        <begin position="45"/>
        <end position="69"/>
    </location>
</feature>
<dbReference type="GO" id="GO:0005886">
    <property type="term" value="C:plasma membrane"/>
    <property type="evidence" value="ECO:0007669"/>
    <property type="project" value="UniProtKB-SubCell"/>
</dbReference>
<evidence type="ECO:0000256" key="2">
    <source>
        <dbReference type="ARBA" id="ARBA00022448"/>
    </source>
</evidence>
<organism evidence="11 12">
    <name type="scientific">Aminobacter aganoensis</name>
    <dbReference type="NCBI Taxonomy" id="83264"/>
    <lineage>
        <taxon>Bacteria</taxon>
        <taxon>Pseudomonadati</taxon>
        <taxon>Pseudomonadota</taxon>
        <taxon>Alphaproteobacteria</taxon>
        <taxon>Hyphomicrobiales</taxon>
        <taxon>Phyllobacteriaceae</taxon>
        <taxon>Aminobacter</taxon>
    </lineage>
</organism>
<sequence>MASIAKTYDTISDACCVGLAGAALVFTCVSVLYDVGARAAGLQPPIWTSAATEYAMLLLTMAIAPYLVRHHGHVRIEILSRTLSAAGQSFLHRGVSLVGFGVCMVVVVIAVRMGIDVHGRGELDIRSIEMPRWALFAVIAAGFGLCAVEFLRQGLSPATDVEAHDATGGL</sequence>
<feature type="transmembrane region" description="Helical" evidence="9">
    <location>
        <begin position="133"/>
        <end position="151"/>
    </location>
</feature>
<keyword evidence="2 9" id="KW-0813">Transport</keyword>